<reference evidence="6 7" key="1">
    <citation type="journal article" date="2019" name="Int. J. Syst. Evol. Microbiol.">
        <title>The Global Catalogue of Microorganisms (GCM) 10K type strain sequencing project: providing services to taxonomists for standard genome sequencing and annotation.</title>
        <authorList>
            <consortium name="The Broad Institute Genomics Platform"/>
            <consortium name="The Broad Institute Genome Sequencing Center for Infectious Disease"/>
            <person name="Wu L."/>
            <person name="Ma J."/>
        </authorList>
    </citation>
    <scope>NUCLEOTIDE SEQUENCE [LARGE SCALE GENOMIC DNA]</scope>
    <source>
        <strain evidence="6 7">JCM 14969</strain>
    </source>
</reference>
<dbReference type="InterPro" id="IPR001647">
    <property type="entry name" value="HTH_TetR"/>
</dbReference>
<evidence type="ECO:0000256" key="4">
    <source>
        <dbReference type="PROSITE-ProRule" id="PRU00335"/>
    </source>
</evidence>
<evidence type="ECO:0000313" key="7">
    <source>
        <dbReference type="Proteomes" id="UP001500393"/>
    </source>
</evidence>
<evidence type="ECO:0000259" key="5">
    <source>
        <dbReference type="PROSITE" id="PS50977"/>
    </source>
</evidence>
<feature type="domain" description="HTH tetR-type" evidence="5">
    <location>
        <begin position="4"/>
        <end position="64"/>
    </location>
</feature>
<proteinExistence type="predicted"/>
<dbReference type="InterPro" id="IPR011075">
    <property type="entry name" value="TetR_C"/>
</dbReference>
<keyword evidence="1" id="KW-0805">Transcription regulation</keyword>
<dbReference type="Gene3D" id="1.10.357.10">
    <property type="entry name" value="Tetracycline Repressor, domain 2"/>
    <property type="match status" value="1"/>
</dbReference>
<dbReference type="EMBL" id="BAAAOS010000019">
    <property type="protein sequence ID" value="GAA1575062.1"/>
    <property type="molecule type" value="Genomic_DNA"/>
</dbReference>
<keyword evidence="3" id="KW-0804">Transcription</keyword>
<evidence type="ECO:0000256" key="2">
    <source>
        <dbReference type="ARBA" id="ARBA00023125"/>
    </source>
</evidence>
<dbReference type="SUPFAM" id="SSF48498">
    <property type="entry name" value="Tetracyclin repressor-like, C-terminal domain"/>
    <property type="match status" value="1"/>
</dbReference>
<dbReference type="SUPFAM" id="SSF46689">
    <property type="entry name" value="Homeodomain-like"/>
    <property type="match status" value="1"/>
</dbReference>
<accession>A0ABN2DFF1</accession>
<dbReference type="RefSeq" id="WP_344214206.1">
    <property type="nucleotide sequence ID" value="NZ_BAAAOS010000019.1"/>
</dbReference>
<dbReference type="Pfam" id="PF00440">
    <property type="entry name" value="TetR_N"/>
    <property type="match status" value="1"/>
</dbReference>
<comment type="caution">
    <text evidence="6">The sequence shown here is derived from an EMBL/GenBank/DDBJ whole genome shotgun (WGS) entry which is preliminary data.</text>
</comment>
<dbReference type="PANTHER" id="PTHR47506:SF6">
    <property type="entry name" value="HTH-TYPE TRANSCRIPTIONAL REPRESSOR NEMR"/>
    <property type="match status" value="1"/>
</dbReference>
<dbReference type="PANTHER" id="PTHR47506">
    <property type="entry name" value="TRANSCRIPTIONAL REGULATORY PROTEIN"/>
    <property type="match status" value="1"/>
</dbReference>
<dbReference type="Proteomes" id="UP001500393">
    <property type="component" value="Unassembled WGS sequence"/>
</dbReference>
<keyword evidence="2 4" id="KW-0238">DNA-binding</keyword>
<evidence type="ECO:0000256" key="3">
    <source>
        <dbReference type="ARBA" id="ARBA00023163"/>
    </source>
</evidence>
<gene>
    <name evidence="6" type="ORF">GCM10009789_30640</name>
</gene>
<keyword evidence="7" id="KW-1185">Reference proteome</keyword>
<organism evidence="6 7">
    <name type="scientific">Kribbella sancticallisti</name>
    <dbReference type="NCBI Taxonomy" id="460087"/>
    <lineage>
        <taxon>Bacteria</taxon>
        <taxon>Bacillati</taxon>
        <taxon>Actinomycetota</taxon>
        <taxon>Actinomycetes</taxon>
        <taxon>Propionibacteriales</taxon>
        <taxon>Kribbellaceae</taxon>
        <taxon>Kribbella</taxon>
    </lineage>
</organism>
<protein>
    <submittedName>
        <fullName evidence="6">TetR/AcrR family transcriptional regulator</fullName>
    </submittedName>
</protein>
<name>A0ABN2DFF1_9ACTN</name>
<dbReference type="Pfam" id="PF16925">
    <property type="entry name" value="TetR_C_13"/>
    <property type="match status" value="1"/>
</dbReference>
<dbReference type="InterPro" id="IPR009057">
    <property type="entry name" value="Homeodomain-like_sf"/>
</dbReference>
<sequence length="191" mass="20884">MARQSMREEIVEAGLAQFHERGYNAAAVKDITDRAGVPKGSFYNHFESKEALAIVALKRYGDSTRMPDLADRSVEPVARIRGHFEFLRDQTVGAGVARGCMLGNFGTEIADHSEAIRETVHQGFVDWAGLLSAALAEGQEAGSVRADLDPDATARFLLSAWEGTLIQARAFKSADVFDSFFDLTFRSLLAV</sequence>
<dbReference type="PROSITE" id="PS50977">
    <property type="entry name" value="HTH_TETR_2"/>
    <property type="match status" value="1"/>
</dbReference>
<dbReference type="InterPro" id="IPR036271">
    <property type="entry name" value="Tet_transcr_reg_TetR-rel_C_sf"/>
</dbReference>
<feature type="DNA-binding region" description="H-T-H motif" evidence="4">
    <location>
        <begin position="27"/>
        <end position="46"/>
    </location>
</feature>
<evidence type="ECO:0000256" key="1">
    <source>
        <dbReference type="ARBA" id="ARBA00023015"/>
    </source>
</evidence>
<dbReference type="PRINTS" id="PR00455">
    <property type="entry name" value="HTHTETR"/>
</dbReference>
<evidence type="ECO:0000313" key="6">
    <source>
        <dbReference type="EMBL" id="GAA1575062.1"/>
    </source>
</evidence>